<comment type="similarity">
    <text evidence="5">Belongs to the alanine racemase family.</text>
</comment>
<feature type="domain" description="Alanine racemase C-terminal" evidence="8">
    <location>
        <begin position="689"/>
        <end position="813"/>
    </location>
</feature>
<dbReference type="InterPro" id="IPR011079">
    <property type="entry name" value="Ala_racemase_C"/>
</dbReference>
<dbReference type="InterPro" id="IPR001608">
    <property type="entry name" value="Ala_racemase_N"/>
</dbReference>
<dbReference type="InterPro" id="IPR036565">
    <property type="entry name" value="Mur-like_cat_sf"/>
</dbReference>
<evidence type="ECO:0000256" key="1">
    <source>
        <dbReference type="ARBA" id="ARBA00000316"/>
    </source>
</evidence>
<dbReference type="PANTHER" id="PTHR30511:SF0">
    <property type="entry name" value="ALANINE RACEMASE, CATABOLIC-RELATED"/>
    <property type="match status" value="1"/>
</dbReference>
<feature type="active site" description="Proton acceptor; specific for D-alanine" evidence="5">
    <location>
        <position position="484"/>
    </location>
</feature>
<dbReference type="InterPro" id="IPR036615">
    <property type="entry name" value="Mur_ligase_C_dom_sf"/>
</dbReference>
<dbReference type="PANTHER" id="PTHR30511">
    <property type="entry name" value="ALANINE RACEMASE"/>
    <property type="match status" value="1"/>
</dbReference>
<dbReference type="Pfam" id="PF01225">
    <property type="entry name" value="Mur_ligase"/>
    <property type="match status" value="1"/>
</dbReference>
<dbReference type="SUPFAM" id="SSF51419">
    <property type="entry name" value="PLP-binding barrel"/>
    <property type="match status" value="1"/>
</dbReference>
<dbReference type="PRINTS" id="PR00992">
    <property type="entry name" value="ALARACEMASE"/>
</dbReference>
<feature type="modified residue" description="N6-(pyridoxal phosphate)lysine" evidence="5 6">
    <location>
        <position position="484"/>
    </location>
</feature>
<dbReference type="EC" id="5.1.1.1" evidence="5"/>
<dbReference type="Pfam" id="PF08245">
    <property type="entry name" value="Mur_ligase_M"/>
    <property type="match status" value="1"/>
</dbReference>
<dbReference type="SUPFAM" id="SSF63418">
    <property type="entry name" value="MurE/MurF N-terminal domain"/>
    <property type="match status" value="1"/>
</dbReference>
<comment type="catalytic activity">
    <reaction evidence="1 5">
        <text>L-alanine = D-alanine</text>
        <dbReference type="Rhea" id="RHEA:20249"/>
        <dbReference type="ChEBI" id="CHEBI:57416"/>
        <dbReference type="ChEBI" id="CHEBI:57972"/>
        <dbReference type="EC" id="5.1.1.1"/>
    </reaction>
</comment>
<dbReference type="InterPro" id="IPR000713">
    <property type="entry name" value="Mur_ligase_N"/>
</dbReference>
<dbReference type="GO" id="GO:0030170">
    <property type="term" value="F:pyridoxal phosphate binding"/>
    <property type="evidence" value="ECO:0007669"/>
    <property type="project" value="UniProtKB-UniRule"/>
</dbReference>
<dbReference type="HAMAP" id="MF_01201">
    <property type="entry name" value="Ala_racemase"/>
    <property type="match status" value="1"/>
</dbReference>
<dbReference type="UniPathway" id="UPA00042">
    <property type="reaction ID" value="UER00497"/>
</dbReference>
<dbReference type="NCBIfam" id="TIGR01143">
    <property type="entry name" value="murF"/>
    <property type="match status" value="1"/>
</dbReference>
<dbReference type="CDD" id="cd00430">
    <property type="entry name" value="PLPDE_III_AR"/>
    <property type="match status" value="1"/>
</dbReference>
<keyword evidence="3 5" id="KW-0663">Pyridoxal phosphate</keyword>
<protein>
    <recommendedName>
        <fullName evidence="5">Alanine racemase</fullName>
        <ecNumber evidence="5">5.1.1.1</ecNumber>
    </recommendedName>
</protein>
<dbReference type="GO" id="GO:0071555">
    <property type="term" value="P:cell wall organization"/>
    <property type="evidence" value="ECO:0007669"/>
    <property type="project" value="InterPro"/>
</dbReference>
<dbReference type="InterPro" id="IPR009006">
    <property type="entry name" value="Ala_racemase/Decarboxylase_C"/>
</dbReference>
<evidence type="ECO:0000256" key="7">
    <source>
        <dbReference type="PIRSR" id="PIRSR600821-52"/>
    </source>
</evidence>
<evidence type="ECO:0000313" key="9">
    <source>
        <dbReference type="EMBL" id="OYQ32137.1"/>
    </source>
</evidence>
<dbReference type="Pfam" id="PF00842">
    <property type="entry name" value="Ala_racemase_C"/>
    <property type="match status" value="1"/>
</dbReference>
<comment type="function">
    <text evidence="5">Catalyzes the interconversion of L-alanine and D-alanine. May also act on other amino acids.</text>
</comment>
<dbReference type="EMBL" id="NOXV01000304">
    <property type="protein sequence ID" value="OYQ32137.1"/>
    <property type="molecule type" value="Genomic_DNA"/>
</dbReference>
<reference evidence="9 10" key="1">
    <citation type="submission" date="2017-07" db="EMBL/GenBank/DDBJ databases">
        <title>Flavobacterium cyanobacteriorum sp. nov., isolated from cyanobacterial aggregates in a eutrophic lake.</title>
        <authorList>
            <person name="Cai H."/>
        </authorList>
    </citation>
    <scope>NUCLEOTIDE SEQUENCE [LARGE SCALE GENOMIC DNA]</scope>
    <source>
        <strain evidence="9 10">TH021</strain>
    </source>
</reference>
<evidence type="ECO:0000256" key="5">
    <source>
        <dbReference type="HAMAP-Rule" id="MF_01201"/>
    </source>
</evidence>
<dbReference type="SUPFAM" id="SSF50621">
    <property type="entry name" value="Alanine racemase C-terminal domain-like"/>
    <property type="match status" value="1"/>
</dbReference>
<keyword evidence="4 5" id="KW-0413">Isomerase</keyword>
<evidence type="ECO:0000256" key="3">
    <source>
        <dbReference type="ARBA" id="ARBA00022898"/>
    </source>
</evidence>
<dbReference type="InterPro" id="IPR013221">
    <property type="entry name" value="Mur_ligase_cen"/>
</dbReference>
<dbReference type="OrthoDB" id="9801978at2"/>
<dbReference type="GO" id="GO:0008784">
    <property type="term" value="F:alanine racemase activity"/>
    <property type="evidence" value="ECO:0007669"/>
    <property type="project" value="UniProtKB-UniRule"/>
</dbReference>
<dbReference type="Gene3D" id="3.40.1190.10">
    <property type="entry name" value="Mur-like, catalytic domain"/>
    <property type="match status" value="1"/>
</dbReference>
<evidence type="ECO:0000256" key="2">
    <source>
        <dbReference type="ARBA" id="ARBA00001933"/>
    </source>
</evidence>
<dbReference type="SUPFAM" id="SSF53623">
    <property type="entry name" value="MurD-like peptide ligases, catalytic domain"/>
    <property type="match status" value="1"/>
</dbReference>
<dbReference type="Gene3D" id="2.40.37.10">
    <property type="entry name" value="Lyase, Ornithine Decarboxylase, Chain A, domain 1"/>
    <property type="match status" value="1"/>
</dbReference>
<dbReference type="Gene3D" id="3.20.20.10">
    <property type="entry name" value="Alanine racemase"/>
    <property type="match status" value="1"/>
</dbReference>
<feature type="binding site" evidence="5 7">
    <location>
        <position position="759"/>
    </location>
    <ligand>
        <name>substrate</name>
    </ligand>
</feature>
<dbReference type="GO" id="GO:0030632">
    <property type="term" value="P:D-alanine biosynthetic process"/>
    <property type="evidence" value="ECO:0007669"/>
    <property type="project" value="UniProtKB-UniRule"/>
</dbReference>
<evidence type="ECO:0000313" key="10">
    <source>
        <dbReference type="Proteomes" id="UP000216605"/>
    </source>
</evidence>
<sequence>MSLHIQSVIPAMQSRFEGPHPDAVIDNISIDSRSLQNNAGTLFFALPGQNRDGHRFITELIEKGVINFVVAYIPEGAQGRANFFLVNNTLRALQDFAAYYRGLFSFPVIAVTGSSGKTIVKEWLNYLLSPDYNIIRSPKSYNSQVGVPLSVIGINEKHNLGIFEAGISTRSEMANLEHIIKPDIGVLTNIGPAHDEGFADRQEKALEKLKLFSRVKVLICRKAEYISQIINQVPKLYTWSYEDGADVQVKKEVLATAGKTTLTILASGKHFSAEIPFTDEPSTENAINCLMVMLYLGYDEATVKERLAGLYPVELRLQVKNGINGCTIIDDSYSSDYQSLKIALDFLEQHKTHPVKTVILSDIFQSGFETDELYARVARLLSGHNISRVIGIGETISRQLADFPNFQPYATTQEFLAHNPAGSFANETILVKGARSFRFDEIVVLLEEKTHETVLEINLDAIIHNLNFYKSRLKPETKVMVMVKAFGYGSGSYEIAKALSHQKIDYLGVAFADEGIALRNAGIQTPIIVMNPENSAFAAMAAYSLEPEIYSVRELRAFIAVAQQKNLSDYPIHIKLDTGMHRLGFEAHQLDELTGLLRNNNFVKVQSIFSHLSSSDVPEFREFTLGQIVKFEQWSQQLMQALEIYPMRHILNTSGIYNYPEAQYDMVRLGIGLYGIGNDRAEQAQLQNVGTLKTVILQIKDIPAGESIGYSRRYRVTEPVRIATLPVGYADGIPRGWGNEKGYVLINGRKAVITGTISMDMMMVNITGIDCREGDTAIIFGTVPSVTEIASIMDTIPYEILTGISQRVKRVFYKE</sequence>
<accession>A0A255YSE9</accession>
<comment type="pathway">
    <text evidence="5">Amino-acid biosynthesis; D-alanine biosynthesis; D-alanine from L-alanine: step 1/1.</text>
</comment>
<comment type="caution">
    <text evidence="9">The sequence shown here is derived from an EMBL/GenBank/DDBJ whole genome shotgun (WGS) entry which is preliminary data.</text>
</comment>
<proteinExistence type="inferred from homology"/>
<dbReference type="AlphaFoldDB" id="A0A255YSE9"/>
<dbReference type="InterPro" id="IPR005863">
    <property type="entry name" value="UDP-N-AcMur_synth"/>
</dbReference>
<keyword evidence="10" id="KW-1185">Reference proteome</keyword>
<feature type="binding site" evidence="5 7">
    <location>
        <position position="582"/>
    </location>
    <ligand>
        <name>substrate</name>
    </ligand>
</feature>
<evidence type="ECO:0000259" key="8">
    <source>
        <dbReference type="SMART" id="SM01005"/>
    </source>
</evidence>
<dbReference type="InterPro" id="IPR000821">
    <property type="entry name" value="Ala_racemase"/>
</dbReference>
<feature type="active site" description="Proton acceptor; specific for L-alanine" evidence="5">
    <location>
        <position position="710"/>
    </location>
</feature>
<keyword evidence="9" id="KW-0436">Ligase</keyword>
<dbReference type="NCBIfam" id="NF008897">
    <property type="entry name" value="PRK11930.1"/>
    <property type="match status" value="1"/>
</dbReference>
<evidence type="ECO:0000256" key="6">
    <source>
        <dbReference type="PIRSR" id="PIRSR600821-50"/>
    </source>
</evidence>
<dbReference type="Gene3D" id="3.90.190.20">
    <property type="entry name" value="Mur ligase, C-terminal domain"/>
    <property type="match status" value="1"/>
</dbReference>
<name>A0A255YSE9_9FLAO</name>
<comment type="cofactor">
    <cofactor evidence="2 5 6">
        <name>pyridoxal 5'-phosphate</name>
        <dbReference type="ChEBI" id="CHEBI:597326"/>
    </cofactor>
</comment>
<dbReference type="FunFam" id="3.20.20.10:FF:000002">
    <property type="entry name" value="Alanine racemase"/>
    <property type="match status" value="1"/>
</dbReference>
<evidence type="ECO:0000256" key="4">
    <source>
        <dbReference type="ARBA" id="ARBA00023235"/>
    </source>
</evidence>
<dbReference type="RefSeq" id="WP_094416913.1">
    <property type="nucleotide sequence ID" value="NZ_NOXV01000304.1"/>
</dbReference>
<dbReference type="SUPFAM" id="SSF53244">
    <property type="entry name" value="MurD-like peptide ligases, peptide-binding domain"/>
    <property type="match status" value="1"/>
</dbReference>
<dbReference type="GO" id="GO:0005524">
    <property type="term" value="F:ATP binding"/>
    <property type="evidence" value="ECO:0007669"/>
    <property type="project" value="InterPro"/>
</dbReference>
<dbReference type="InterPro" id="IPR035911">
    <property type="entry name" value="MurE/MurF_N"/>
</dbReference>
<dbReference type="SMART" id="SM01005">
    <property type="entry name" value="Ala_racemase_C"/>
    <property type="match status" value="1"/>
</dbReference>
<gene>
    <name evidence="9" type="ORF">CHU92_14795</name>
</gene>
<dbReference type="GO" id="GO:0005829">
    <property type="term" value="C:cytosol"/>
    <property type="evidence" value="ECO:0007669"/>
    <property type="project" value="TreeGrafter"/>
</dbReference>
<dbReference type="Pfam" id="PF01168">
    <property type="entry name" value="Ala_racemase_N"/>
    <property type="match status" value="1"/>
</dbReference>
<dbReference type="Gene3D" id="3.40.1390.10">
    <property type="entry name" value="MurE/MurF, N-terminal domain"/>
    <property type="match status" value="1"/>
</dbReference>
<dbReference type="GO" id="GO:0047480">
    <property type="term" value="F:UDP-N-acetylmuramoyl-tripeptide-D-alanyl-D-alanine ligase activity"/>
    <property type="evidence" value="ECO:0007669"/>
    <property type="project" value="InterPro"/>
</dbReference>
<dbReference type="NCBIfam" id="TIGR00492">
    <property type="entry name" value="alr"/>
    <property type="match status" value="1"/>
</dbReference>
<dbReference type="InterPro" id="IPR029066">
    <property type="entry name" value="PLP-binding_barrel"/>
</dbReference>
<dbReference type="Proteomes" id="UP000216605">
    <property type="component" value="Unassembled WGS sequence"/>
</dbReference>
<organism evidence="9 10">
    <name type="scientific">Flavobacterium cyanobacteriorum</name>
    <dbReference type="NCBI Taxonomy" id="2022802"/>
    <lineage>
        <taxon>Bacteria</taxon>
        <taxon>Pseudomonadati</taxon>
        <taxon>Bacteroidota</taxon>
        <taxon>Flavobacteriia</taxon>
        <taxon>Flavobacteriales</taxon>
        <taxon>Flavobacteriaceae</taxon>
        <taxon>Flavobacterium</taxon>
    </lineage>
</organism>